<keyword evidence="5" id="KW-0010">Activator</keyword>
<dbReference type="InterPro" id="IPR001606">
    <property type="entry name" value="ARID_dom"/>
</dbReference>
<keyword evidence="4" id="KW-0805">Transcription regulation</keyword>
<dbReference type="Gene3D" id="1.10.150.60">
    <property type="entry name" value="ARID DNA-binding domain"/>
    <property type="match status" value="1"/>
</dbReference>
<dbReference type="AlphaFoldDB" id="A0A8H4PL41"/>
<dbReference type="Pfam" id="PF01388">
    <property type="entry name" value="ARID"/>
    <property type="match status" value="1"/>
</dbReference>
<feature type="region of interest" description="Disordered" evidence="9">
    <location>
        <begin position="574"/>
        <end position="618"/>
    </location>
</feature>
<dbReference type="PANTHER" id="PTHR16466">
    <property type="entry name" value="TELOMERE REPEAT-BINDING FACTOR 2-INTERACTING PROTEIN 1"/>
    <property type="match status" value="1"/>
</dbReference>
<name>A0A8H4PL41_9HYPO</name>
<feature type="compositionally biased region" description="Polar residues" evidence="9">
    <location>
        <begin position="223"/>
        <end position="239"/>
    </location>
</feature>
<dbReference type="PANTHER" id="PTHR16466:SF6">
    <property type="entry name" value="TELOMERIC REPEAT-BINDING FACTOR 2-INTERACTING PROTEIN 1"/>
    <property type="match status" value="1"/>
</dbReference>
<evidence type="ECO:0000313" key="12">
    <source>
        <dbReference type="Proteomes" id="UP000557566"/>
    </source>
</evidence>
<dbReference type="Proteomes" id="UP000557566">
    <property type="component" value="Unassembled WGS sequence"/>
</dbReference>
<dbReference type="GO" id="GO:0031848">
    <property type="term" value="P:protection from non-homologous end joining at telomere"/>
    <property type="evidence" value="ECO:0007669"/>
    <property type="project" value="TreeGrafter"/>
</dbReference>
<dbReference type="SUPFAM" id="SSF46689">
    <property type="entry name" value="Homeodomain-like"/>
    <property type="match status" value="1"/>
</dbReference>
<proteinExistence type="inferred from homology"/>
<evidence type="ECO:0000256" key="6">
    <source>
        <dbReference type="ARBA" id="ARBA00023163"/>
    </source>
</evidence>
<evidence type="ECO:0000256" key="4">
    <source>
        <dbReference type="ARBA" id="ARBA00023015"/>
    </source>
</evidence>
<feature type="compositionally biased region" description="Basic and acidic residues" evidence="9">
    <location>
        <begin position="604"/>
        <end position="614"/>
    </location>
</feature>
<dbReference type="Gene3D" id="1.10.10.60">
    <property type="entry name" value="Homeodomain-like"/>
    <property type="match status" value="1"/>
</dbReference>
<feature type="region of interest" description="Disordered" evidence="9">
    <location>
        <begin position="463"/>
        <end position="544"/>
    </location>
</feature>
<evidence type="ECO:0000259" key="10">
    <source>
        <dbReference type="PROSITE" id="PS51011"/>
    </source>
</evidence>
<accession>A0A8H4PL41</accession>
<dbReference type="GO" id="GO:0042162">
    <property type="term" value="F:telomeric DNA binding"/>
    <property type="evidence" value="ECO:0007669"/>
    <property type="project" value="TreeGrafter"/>
</dbReference>
<feature type="compositionally biased region" description="Polar residues" evidence="9">
    <location>
        <begin position="493"/>
        <end position="516"/>
    </location>
</feature>
<dbReference type="EMBL" id="JAAVMX010000009">
    <property type="protein sequence ID" value="KAF4504894.1"/>
    <property type="molecule type" value="Genomic_DNA"/>
</dbReference>
<keyword evidence="2 8" id="KW-0158">Chromosome</keyword>
<dbReference type="PROSITE" id="PS51011">
    <property type="entry name" value="ARID"/>
    <property type="match status" value="1"/>
</dbReference>
<feature type="region of interest" description="Disordered" evidence="9">
    <location>
        <begin position="181"/>
        <end position="269"/>
    </location>
</feature>
<evidence type="ECO:0000256" key="5">
    <source>
        <dbReference type="ARBA" id="ARBA00023159"/>
    </source>
</evidence>
<feature type="region of interest" description="Disordered" evidence="9">
    <location>
        <begin position="395"/>
        <end position="445"/>
    </location>
</feature>
<dbReference type="InterPro" id="IPR015010">
    <property type="entry name" value="TERF2IP_Myb"/>
</dbReference>
<organism evidence="11 12">
    <name type="scientific">Ophiocordyceps sinensis</name>
    <dbReference type="NCBI Taxonomy" id="72228"/>
    <lineage>
        <taxon>Eukaryota</taxon>
        <taxon>Fungi</taxon>
        <taxon>Dikarya</taxon>
        <taxon>Ascomycota</taxon>
        <taxon>Pezizomycotina</taxon>
        <taxon>Sordariomycetes</taxon>
        <taxon>Hypocreomycetidae</taxon>
        <taxon>Hypocreales</taxon>
        <taxon>Ophiocordycipitaceae</taxon>
        <taxon>Ophiocordyceps</taxon>
    </lineage>
</organism>
<gene>
    <name evidence="11" type="ORF">G6O67_008287</name>
</gene>
<dbReference type="InterPro" id="IPR038104">
    <property type="entry name" value="Rap1_C_sf"/>
</dbReference>
<comment type="similarity">
    <text evidence="1 8">Belongs to the RAP1 family.</text>
</comment>
<keyword evidence="7 8" id="KW-0539">Nucleus</keyword>
<evidence type="ECO:0000256" key="8">
    <source>
        <dbReference type="RuleBase" id="RU367107"/>
    </source>
</evidence>
<feature type="compositionally biased region" description="Basic and acidic residues" evidence="9">
    <location>
        <begin position="418"/>
        <end position="432"/>
    </location>
</feature>
<dbReference type="Pfam" id="PF16589">
    <property type="entry name" value="BRCT_2"/>
    <property type="match status" value="1"/>
</dbReference>
<keyword evidence="12" id="KW-1185">Reference proteome</keyword>
<reference evidence="11 12" key="1">
    <citation type="journal article" date="2020" name="Genome Biol. Evol.">
        <title>A new high-quality draft genome assembly of the Chinese cordyceps Ophiocordyceps sinensis.</title>
        <authorList>
            <person name="Shu R."/>
            <person name="Zhang J."/>
            <person name="Meng Q."/>
            <person name="Zhang H."/>
            <person name="Zhou G."/>
            <person name="Li M."/>
            <person name="Wu P."/>
            <person name="Zhao Y."/>
            <person name="Chen C."/>
            <person name="Qin Q."/>
        </authorList>
    </citation>
    <scope>NUCLEOTIDE SEQUENCE [LARGE SCALE GENOMIC DNA]</scope>
    <source>
        <strain evidence="11 12">IOZ07</strain>
    </source>
</reference>
<sequence length="734" mass="79847">MAASGVTYDGVPSAQGGNIFKGVSFWVSHKVPQRATILNHIRSNAGVIKLLEKDADILIADCARKDSPPNSYSWKFITESIANGIIQLKDRYRIGGNQRVPSSAGLGRSSKSTRTPFTHAEDVFLAKWVLSSENKRLGNAIYQELENTNPRHTWQSWKDRYKKALMPMGEDAIQKLANEELPVGDPDEPRAAPHASQQSSGRVGRSDATYDQDEIPGPATPRASRSTPAATGASKTASHTGKERVQPRDQPPRPASSETREDDGSESEMEAFNVDWRVFCEANGMKFEVEHQIGGKIVGLWELSKVAFKQDVLYVSTDGVDWRQVAGDLGYDPGPDNDVPIKLRQCFEANLAGFFEAMEGYSGVEDANEPDQTPELALTRRHGNHVGSSPLAQVVGRKRSLDSGPSSCGRSAKRGGRFSRDCEIPSTPEDKIGLTSCPPSLRTQSPSIRRNFAAAMEQARCAAGARRIPPRTTAQPAAGRATLTEDDGEVFESQAQSPVDSEVPQSQNDVTPSQRLQPEALDASPVPLRLTNGRTGAKLGPVMEIPRPRHTENAAASTAAPQANAKASRRCLPASFNLPTKPAPARPAGGFAEAHRQPQSRPAAEGRHPPREGPKSGSITEHVAWYESLGYSNSIVVDALRRTTLTPGGLAALVMQSLKDGQGVPANHQGVWTDRDDRDLQMVDQVAVMGEFADDRESRKASKKLARLTRKHGPELIELRRQFLKVEKASGNRR</sequence>
<feature type="compositionally biased region" description="Acidic residues" evidence="9">
    <location>
        <begin position="260"/>
        <end position="269"/>
    </location>
</feature>
<evidence type="ECO:0000256" key="3">
    <source>
        <dbReference type="ARBA" id="ARBA00022895"/>
    </source>
</evidence>
<dbReference type="InterPro" id="IPR001357">
    <property type="entry name" value="BRCT_dom"/>
</dbReference>
<dbReference type="CDD" id="cd11655">
    <property type="entry name" value="rap1_myb-like"/>
    <property type="match status" value="1"/>
</dbReference>
<evidence type="ECO:0000256" key="9">
    <source>
        <dbReference type="SAM" id="MobiDB-lite"/>
    </source>
</evidence>
<dbReference type="SUPFAM" id="SSF46774">
    <property type="entry name" value="ARID-like"/>
    <property type="match status" value="1"/>
</dbReference>
<dbReference type="Gene3D" id="1.10.10.2170">
    <property type="match status" value="1"/>
</dbReference>
<comment type="function">
    <text evidence="8">Involved in the regulation of telomere length, clustering and has a specific role in telomere position effect (TPE).</text>
</comment>
<keyword evidence="6" id="KW-0804">Transcription</keyword>
<dbReference type="InterPro" id="IPR036431">
    <property type="entry name" value="ARID_dom_sf"/>
</dbReference>
<comment type="caution">
    <text evidence="11">The sequence shown here is derived from an EMBL/GenBank/DDBJ whole genome shotgun (WGS) entry which is preliminary data.</text>
</comment>
<dbReference type="GO" id="GO:0010833">
    <property type="term" value="P:telomere maintenance via telomere lengthening"/>
    <property type="evidence" value="ECO:0007669"/>
    <property type="project" value="UniProtKB-UniRule"/>
</dbReference>
<dbReference type="Pfam" id="PF11626">
    <property type="entry name" value="Rap1_C"/>
    <property type="match status" value="1"/>
</dbReference>
<evidence type="ECO:0000256" key="7">
    <source>
        <dbReference type="ARBA" id="ARBA00023242"/>
    </source>
</evidence>
<dbReference type="OrthoDB" id="435460at2759"/>
<feature type="compositionally biased region" description="Basic and acidic residues" evidence="9">
    <location>
        <begin position="240"/>
        <end position="251"/>
    </location>
</feature>
<dbReference type="SMART" id="SM01014">
    <property type="entry name" value="ARID"/>
    <property type="match status" value="1"/>
</dbReference>
<feature type="domain" description="ARID" evidence="10">
    <location>
        <begin position="266"/>
        <end position="359"/>
    </location>
</feature>
<dbReference type="InterPro" id="IPR021661">
    <property type="entry name" value="Rap1_C"/>
</dbReference>
<evidence type="ECO:0000256" key="2">
    <source>
        <dbReference type="ARBA" id="ARBA00022454"/>
    </source>
</evidence>
<evidence type="ECO:0000256" key="1">
    <source>
        <dbReference type="ARBA" id="ARBA00010467"/>
    </source>
</evidence>
<dbReference type="Pfam" id="PF08914">
    <property type="entry name" value="Myb_Rap1"/>
    <property type="match status" value="1"/>
</dbReference>
<dbReference type="GO" id="GO:0070187">
    <property type="term" value="C:shelterin complex"/>
    <property type="evidence" value="ECO:0007669"/>
    <property type="project" value="TreeGrafter"/>
</dbReference>
<dbReference type="InterPro" id="IPR039595">
    <property type="entry name" value="TE2IP/Rap1"/>
</dbReference>
<dbReference type="InterPro" id="IPR009057">
    <property type="entry name" value="Homeodomain-like_sf"/>
</dbReference>
<protein>
    <recommendedName>
        <fullName evidence="8">DNA-binding protein RAP1</fullName>
    </recommendedName>
</protein>
<evidence type="ECO:0000313" key="11">
    <source>
        <dbReference type="EMBL" id="KAF4504894.1"/>
    </source>
</evidence>
<keyword evidence="3 8" id="KW-0779">Telomere</keyword>
<comment type="subcellular location">
    <subcellularLocation>
        <location evidence="8">Nucleus</location>
    </subcellularLocation>
    <subcellularLocation>
        <location evidence="8">Chromosome</location>
        <location evidence="8">Telomere</location>
    </subcellularLocation>
</comment>
<comment type="subunit">
    <text evidence="8">Homodimer.</text>
</comment>